<evidence type="ECO:0000313" key="2">
    <source>
        <dbReference type="EMBL" id="EAZ03265.1"/>
    </source>
</evidence>
<dbReference type="AlphaFoldDB" id="A2YJK4"/>
<dbReference type="Gramene" id="BGIOSGA024585-TA">
    <property type="protein sequence ID" value="BGIOSGA024585-PA"/>
    <property type="gene ID" value="BGIOSGA024585"/>
</dbReference>
<dbReference type="EMBL" id="CM000132">
    <property type="protein sequence ID" value="EAZ03265.1"/>
    <property type="molecule type" value="Genomic_DNA"/>
</dbReference>
<name>A2YJK4_ORYSI</name>
<sequence length="101" mass="10271">MSLGPSLANSGIFGAMAAVSSERGDDDEVGDAERETVMRLAAQEREGPKGRQVRGMPSTAQDPSVLSAACDLARARIASACVGASDSVCPFGSSVSEEHSG</sequence>
<reference evidence="2 3" key="1">
    <citation type="journal article" date="2005" name="PLoS Biol.">
        <title>The genomes of Oryza sativa: a history of duplications.</title>
        <authorList>
            <person name="Yu J."/>
            <person name="Wang J."/>
            <person name="Lin W."/>
            <person name="Li S."/>
            <person name="Li H."/>
            <person name="Zhou J."/>
            <person name="Ni P."/>
            <person name="Dong W."/>
            <person name="Hu S."/>
            <person name="Zeng C."/>
            <person name="Zhang J."/>
            <person name="Zhang Y."/>
            <person name="Li R."/>
            <person name="Xu Z."/>
            <person name="Li S."/>
            <person name="Li X."/>
            <person name="Zheng H."/>
            <person name="Cong L."/>
            <person name="Lin L."/>
            <person name="Yin J."/>
            <person name="Geng J."/>
            <person name="Li G."/>
            <person name="Shi J."/>
            <person name="Liu J."/>
            <person name="Lv H."/>
            <person name="Li J."/>
            <person name="Wang J."/>
            <person name="Deng Y."/>
            <person name="Ran L."/>
            <person name="Shi X."/>
            <person name="Wang X."/>
            <person name="Wu Q."/>
            <person name="Li C."/>
            <person name="Ren X."/>
            <person name="Wang J."/>
            <person name="Wang X."/>
            <person name="Li D."/>
            <person name="Liu D."/>
            <person name="Zhang X."/>
            <person name="Ji Z."/>
            <person name="Zhao W."/>
            <person name="Sun Y."/>
            <person name="Zhang Z."/>
            <person name="Bao J."/>
            <person name="Han Y."/>
            <person name="Dong L."/>
            <person name="Ji J."/>
            <person name="Chen P."/>
            <person name="Wu S."/>
            <person name="Liu J."/>
            <person name="Xiao Y."/>
            <person name="Bu D."/>
            <person name="Tan J."/>
            <person name="Yang L."/>
            <person name="Ye C."/>
            <person name="Zhang J."/>
            <person name="Xu J."/>
            <person name="Zhou Y."/>
            <person name="Yu Y."/>
            <person name="Zhang B."/>
            <person name="Zhuang S."/>
            <person name="Wei H."/>
            <person name="Liu B."/>
            <person name="Lei M."/>
            <person name="Yu H."/>
            <person name="Li Y."/>
            <person name="Xu H."/>
            <person name="Wei S."/>
            <person name="He X."/>
            <person name="Fang L."/>
            <person name="Zhang Z."/>
            <person name="Zhang Y."/>
            <person name="Huang X."/>
            <person name="Su Z."/>
            <person name="Tong W."/>
            <person name="Li J."/>
            <person name="Tong Z."/>
            <person name="Li S."/>
            <person name="Ye J."/>
            <person name="Wang L."/>
            <person name="Fang L."/>
            <person name="Lei T."/>
            <person name="Chen C."/>
            <person name="Chen H."/>
            <person name="Xu Z."/>
            <person name="Li H."/>
            <person name="Huang H."/>
            <person name="Zhang F."/>
            <person name="Xu H."/>
            <person name="Li N."/>
            <person name="Zhao C."/>
            <person name="Li S."/>
            <person name="Dong L."/>
            <person name="Huang Y."/>
            <person name="Li L."/>
            <person name="Xi Y."/>
            <person name="Qi Q."/>
            <person name="Li W."/>
            <person name="Zhang B."/>
            <person name="Hu W."/>
            <person name="Zhang Y."/>
            <person name="Tian X."/>
            <person name="Jiao Y."/>
            <person name="Liang X."/>
            <person name="Jin J."/>
            <person name="Gao L."/>
            <person name="Zheng W."/>
            <person name="Hao B."/>
            <person name="Liu S."/>
            <person name="Wang W."/>
            <person name="Yuan L."/>
            <person name="Cao M."/>
            <person name="McDermott J."/>
            <person name="Samudrala R."/>
            <person name="Wang J."/>
            <person name="Wong G.K."/>
            <person name="Yang H."/>
        </authorList>
    </citation>
    <scope>NUCLEOTIDE SEQUENCE [LARGE SCALE GENOMIC DNA]</scope>
    <source>
        <strain evidence="3">cv. 93-11</strain>
    </source>
</reference>
<proteinExistence type="predicted"/>
<feature type="region of interest" description="Disordered" evidence="1">
    <location>
        <begin position="43"/>
        <end position="63"/>
    </location>
</feature>
<dbReference type="HOGENOM" id="CLU_2296363_0_0_1"/>
<protein>
    <submittedName>
        <fullName evidence="2">Uncharacterized protein</fullName>
    </submittedName>
</protein>
<keyword evidence="3" id="KW-1185">Reference proteome</keyword>
<organism evidence="2 3">
    <name type="scientific">Oryza sativa subsp. indica</name>
    <name type="common">Rice</name>
    <dbReference type="NCBI Taxonomy" id="39946"/>
    <lineage>
        <taxon>Eukaryota</taxon>
        <taxon>Viridiplantae</taxon>
        <taxon>Streptophyta</taxon>
        <taxon>Embryophyta</taxon>
        <taxon>Tracheophyta</taxon>
        <taxon>Spermatophyta</taxon>
        <taxon>Magnoliopsida</taxon>
        <taxon>Liliopsida</taxon>
        <taxon>Poales</taxon>
        <taxon>Poaceae</taxon>
        <taxon>BOP clade</taxon>
        <taxon>Oryzoideae</taxon>
        <taxon>Oryzeae</taxon>
        <taxon>Oryzinae</taxon>
        <taxon>Oryza</taxon>
        <taxon>Oryza sativa</taxon>
    </lineage>
</organism>
<accession>A2YJK4</accession>
<evidence type="ECO:0000313" key="3">
    <source>
        <dbReference type="Proteomes" id="UP000007015"/>
    </source>
</evidence>
<gene>
    <name evidence="2" type="ORF">OsI_25414</name>
</gene>
<dbReference type="Proteomes" id="UP000007015">
    <property type="component" value="Chromosome 7"/>
</dbReference>
<evidence type="ECO:0000256" key="1">
    <source>
        <dbReference type="SAM" id="MobiDB-lite"/>
    </source>
</evidence>